<feature type="domain" description="Single cache" evidence="7">
    <location>
        <begin position="40"/>
        <end position="129"/>
    </location>
</feature>
<keyword evidence="4 6" id="KW-1133">Transmembrane helix</keyword>
<dbReference type="InterPro" id="IPR029151">
    <property type="entry name" value="Sensor-like_sf"/>
</dbReference>
<accession>A0A4R2BI86</accession>
<evidence type="ECO:0000256" key="4">
    <source>
        <dbReference type="ARBA" id="ARBA00022989"/>
    </source>
</evidence>
<dbReference type="Pfam" id="PF17203">
    <property type="entry name" value="sCache_3_2"/>
    <property type="match status" value="1"/>
</dbReference>
<feature type="transmembrane region" description="Helical" evidence="6">
    <location>
        <begin position="12"/>
        <end position="34"/>
    </location>
</feature>
<sequence>MRGLKQERFKLSTIIFCFVSLVVLLSLTITDLLISQNVTEDIRKTQGEKAQMVSRTVASSDVVIDGLENSENGSQGIQTFTKEIQAATNVLFVVVMDMEGIRRSHPTPNQIGKPFVGGDEEGVLQGKNISRVLKER</sequence>
<evidence type="ECO:0000313" key="8">
    <source>
        <dbReference type="EMBL" id="TCN26781.1"/>
    </source>
</evidence>
<keyword evidence="5 6" id="KW-0472">Membrane</keyword>
<dbReference type="GO" id="GO:0005886">
    <property type="term" value="C:plasma membrane"/>
    <property type="evidence" value="ECO:0007669"/>
    <property type="project" value="UniProtKB-SubCell"/>
</dbReference>
<organism evidence="8 9">
    <name type="scientific">Mesobacillus foraminis</name>
    <dbReference type="NCBI Taxonomy" id="279826"/>
    <lineage>
        <taxon>Bacteria</taxon>
        <taxon>Bacillati</taxon>
        <taxon>Bacillota</taxon>
        <taxon>Bacilli</taxon>
        <taxon>Bacillales</taxon>
        <taxon>Bacillaceae</taxon>
        <taxon>Mesobacillus</taxon>
    </lineage>
</organism>
<dbReference type="InterPro" id="IPR033463">
    <property type="entry name" value="sCache_3"/>
</dbReference>
<dbReference type="Proteomes" id="UP000295689">
    <property type="component" value="Unassembled WGS sequence"/>
</dbReference>
<dbReference type="EMBL" id="SLVV01000003">
    <property type="protein sequence ID" value="TCN26781.1"/>
    <property type="molecule type" value="Genomic_DNA"/>
</dbReference>
<evidence type="ECO:0000256" key="5">
    <source>
        <dbReference type="ARBA" id="ARBA00023136"/>
    </source>
</evidence>
<gene>
    <name evidence="8" type="ORF">EV146_103304</name>
</gene>
<evidence type="ECO:0000256" key="3">
    <source>
        <dbReference type="ARBA" id="ARBA00022692"/>
    </source>
</evidence>
<proteinExistence type="predicted"/>
<comment type="subcellular location">
    <subcellularLocation>
        <location evidence="1">Cell membrane</location>
        <topology evidence="1">Multi-pass membrane protein</topology>
    </subcellularLocation>
</comment>
<comment type="caution">
    <text evidence="8">The sequence shown here is derived from an EMBL/GenBank/DDBJ whole genome shotgun (WGS) entry which is preliminary data.</text>
</comment>
<dbReference type="SUPFAM" id="SSF103190">
    <property type="entry name" value="Sensory domain-like"/>
    <property type="match status" value="1"/>
</dbReference>
<keyword evidence="3 6" id="KW-0812">Transmembrane</keyword>
<evidence type="ECO:0000256" key="6">
    <source>
        <dbReference type="SAM" id="Phobius"/>
    </source>
</evidence>
<evidence type="ECO:0000256" key="1">
    <source>
        <dbReference type="ARBA" id="ARBA00004651"/>
    </source>
</evidence>
<keyword evidence="2" id="KW-1003">Cell membrane</keyword>
<evidence type="ECO:0000259" key="7">
    <source>
        <dbReference type="Pfam" id="PF17203"/>
    </source>
</evidence>
<name>A0A4R2BI86_9BACI</name>
<reference evidence="8 9" key="1">
    <citation type="journal article" date="2015" name="Stand. Genomic Sci.">
        <title>Genomic Encyclopedia of Bacterial and Archaeal Type Strains, Phase III: the genomes of soil and plant-associated and newly described type strains.</title>
        <authorList>
            <person name="Whitman W.B."/>
            <person name="Woyke T."/>
            <person name="Klenk H.P."/>
            <person name="Zhou Y."/>
            <person name="Lilburn T.G."/>
            <person name="Beck B.J."/>
            <person name="De Vos P."/>
            <person name="Vandamme P."/>
            <person name="Eisen J.A."/>
            <person name="Garrity G."/>
            <person name="Hugenholtz P."/>
            <person name="Kyrpides N.C."/>
        </authorList>
    </citation>
    <scope>NUCLEOTIDE SEQUENCE [LARGE SCALE GENOMIC DNA]</scope>
    <source>
        <strain evidence="8 9">CV53</strain>
    </source>
</reference>
<dbReference type="AlphaFoldDB" id="A0A4R2BI86"/>
<protein>
    <submittedName>
        <fullName evidence="8">Single cache domain-containing protein</fullName>
    </submittedName>
</protein>
<dbReference type="Gene3D" id="3.30.450.20">
    <property type="entry name" value="PAS domain"/>
    <property type="match status" value="1"/>
</dbReference>
<evidence type="ECO:0000313" key="9">
    <source>
        <dbReference type="Proteomes" id="UP000295689"/>
    </source>
</evidence>
<evidence type="ECO:0000256" key="2">
    <source>
        <dbReference type="ARBA" id="ARBA00022475"/>
    </source>
</evidence>
<keyword evidence="9" id="KW-1185">Reference proteome</keyword>